<reference evidence="1" key="1">
    <citation type="submission" date="2020-10" db="EMBL/GenBank/DDBJ databases">
        <title>Taxonomic study of unclassified bacteria belonging to the class Ktedonobacteria.</title>
        <authorList>
            <person name="Yabe S."/>
            <person name="Wang C.M."/>
            <person name="Zheng Y."/>
            <person name="Sakai Y."/>
            <person name="Cavaletti L."/>
            <person name="Monciardini P."/>
            <person name="Donadio S."/>
        </authorList>
    </citation>
    <scope>NUCLEOTIDE SEQUENCE</scope>
    <source>
        <strain evidence="1">ID150040</strain>
    </source>
</reference>
<dbReference type="RefSeq" id="WP_220211447.1">
    <property type="nucleotide sequence ID" value="NZ_BNJK01000003.1"/>
</dbReference>
<dbReference type="AlphaFoldDB" id="A0A8J3J3H5"/>
<dbReference type="Pfam" id="PF10094">
    <property type="entry name" value="DUF2332"/>
    <property type="match status" value="1"/>
</dbReference>
<gene>
    <name evidence="1" type="ORF">KSF_109240</name>
</gene>
<dbReference type="Proteomes" id="UP000597444">
    <property type="component" value="Unassembled WGS sequence"/>
</dbReference>
<evidence type="ECO:0000313" key="1">
    <source>
        <dbReference type="EMBL" id="GHP00877.1"/>
    </source>
</evidence>
<accession>A0A8J3J3H5</accession>
<evidence type="ECO:0000313" key="2">
    <source>
        <dbReference type="Proteomes" id="UP000597444"/>
    </source>
</evidence>
<comment type="caution">
    <text evidence="1">The sequence shown here is derived from an EMBL/GenBank/DDBJ whole genome shotgun (WGS) entry which is preliminary data.</text>
</comment>
<sequence length="375" mass="42113">MSKNRELTEQFRLLVERAYSTSTVYRALCSALYQDEVLLSWLAQIAAPPQKKTALLLAGVQWLLTTSDTRHPLADWYQASTAGWSPESVTEERSLYRHFRAFCDQHWQQLIHLMRTREIQYSDPGRAALLLPALTVAASWIGEPLSLIEAGAGAGFNLLFDRYAYLYVQRDQIWHYSSVSTALDLSCTVTGRPLLFSPGGLLPSVQSRLGIDLAPLAFEDEQDRAWIMAFLPPDDPGLRLRVQTAIEVARADAIPMVAGDALALLPDLLGSERHGVSTLFFSFVLWQWSPTQRAQLHALLTSYRRPLAVLILDRSPCKHSEVAPVQLTVTLYHHGKPQQTTHLATCHPNGSWMLWHGEEREEYDPHTTAQAGQSC</sequence>
<proteinExistence type="predicted"/>
<dbReference type="EMBL" id="BNJK01000003">
    <property type="protein sequence ID" value="GHP00877.1"/>
    <property type="molecule type" value="Genomic_DNA"/>
</dbReference>
<protein>
    <recommendedName>
        <fullName evidence="3">DUF2332 domain-containing protein</fullName>
    </recommendedName>
</protein>
<evidence type="ECO:0008006" key="3">
    <source>
        <dbReference type="Google" id="ProtNLM"/>
    </source>
</evidence>
<dbReference type="InterPro" id="IPR011200">
    <property type="entry name" value="UCP012608"/>
</dbReference>
<keyword evidence="2" id="KW-1185">Reference proteome</keyword>
<name>A0A8J3J3H5_9CHLR</name>
<organism evidence="1 2">
    <name type="scientific">Reticulibacter mediterranei</name>
    <dbReference type="NCBI Taxonomy" id="2778369"/>
    <lineage>
        <taxon>Bacteria</taxon>
        <taxon>Bacillati</taxon>
        <taxon>Chloroflexota</taxon>
        <taxon>Ktedonobacteria</taxon>
        <taxon>Ktedonobacterales</taxon>
        <taxon>Reticulibacteraceae</taxon>
        <taxon>Reticulibacter</taxon>
    </lineage>
</organism>